<dbReference type="EMBL" id="JAACJK010000166">
    <property type="protein sequence ID" value="KAF5323625.1"/>
    <property type="molecule type" value="Genomic_DNA"/>
</dbReference>
<dbReference type="OrthoDB" id="3038119at2759"/>
<feature type="compositionally biased region" description="Basic residues" evidence="1">
    <location>
        <begin position="180"/>
        <end position="189"/>
    </location>
</feature>
<dbReference type="Proteomes" id="UP000541558">
    <property type="component" value="Unassembled WGS sequence"/>
</dbReference>
<reference evidence="2 3" key="1">
    <citation type="journal article" date="2020" name="ISME J.">
        <title>Uncovering the hidden diversity of litter-decomposition mechanisms in mushroom-forming fungi.</title>
        <authorList>
            <person name="Floudas D."/>
            <person name="Bentzer J."/>
            <person name="Ahren D."/>
            <person name="Johansson T."/>
            <person name="Persson P."/>
            <person name="Tunlid A."/>
        </authorList>
    </citation>
    <scope>NUCLEOTIDE SEQUENCE [LARGE SCALE GENOMIC DNA]</scope>
    <source>
        <strain evidence="2 3">CBS 175.51</strain>
    </source>
</reference>
<feature type="compositionally biased region" description="Polar residues" evidence="1">
    <location>
        <begin position="239"/>
        <end position="256"/>
    </location>
</feature>
<feature type="region of interest" description="Disordered" evidence="1">
    <location>
        <begin position="229"/>
        <end position="257"/>
    </location>
</feature>
<gene>
    <name evidence="2" type="ORF">D9611_005511</name>
</gene>
<feature type="region of interest" description="Disordered" evidence="1">
    <location>
        <begin position="453"/>
        <end position="472"/>
    </location>
</feature>
<evidence type="ECO:0000313" key="2">
    <source>
        <dbReference type="EMBL" id="KAF5323625.1"/>
    </source>
</evidence>
<sequence length="472" mass="51010">MESPSQNAPKVEVCDSDTGNLQGVRAGRKRARESIKLDDIFDDSFDINDDGRPKTRRVNPQRLAVRLGPDLVAEMEALIVPGAKMPTFAVRKDFQERYCVDRRHIYDYFHSRGLRVSKEDKHTNLIRGRAAKAAAQAAAAAATLSTIDSPKDTSSTSQVVQPEVKPSTVRSPVSESVRPKPSKVPRKRKGGDVMAKARRAFLAPSLGESSRENTLSPILESVLSLPLPSGEGEWRAQDNADSSTSDGNSIISTPQDTPDLGVISIKDDLFDFPSLPSAIGAPLSPPILTTGGPAEILGCDYFSLCTDLEASTGNDGSLDQNERTALYNLIQNSLQPGATLGEPTGTYDLYTKDWSFLSGRIASLNASGTHTRPINPYIPEHAICPPNIHSGEPSGEIIDFRGWLSEDPIQEDGTSSTSARTTGASAHAGSRSFYLARYDGGLPDAGQFSFREDAFYSRGQNRGRKASSRGRI</sequence>
<accession>A0A8H5BHZ7</accession>
<feature type="region of interest" description="Disordered" evidence="1">
    <location>
        <begin position="1"/>
        <end position="28"/>
    </location>
</feature>
<comment type="caution">
    <text evidence="2">The sequence shown here is derived from an EMBL/GenBank/DDBJ whole genome shotgun (WGS) entry which is preliminary data.</text>
</comment>
<name>A0A8H5BHZ7_9AGAR</name>
<keyword evidence="3" id="KW-1185">Reference proteome</keyword>
<evidence type="ECO:0000256" key="1">
    <source>
        <dbReference type="SAM" id="MobiDB-lite"/>
    </source>
</evidence>
<proteinExistence type="predicted"/>
<protein>
    <submittedName>
        <fullName evidence="2">Uncharacterized protein</fullName>
    </submittedName>
</protein>
<feature type="compositionally biased region" description="Basic residues" evidence="1">
    <location>
        <begin position="461"/>
        <end position="472"/>
    </location>
</feature>
<feature type="region of interest" description="Disordered" evidence="1">
    <location>
        <begin position="148"/>
        <end position="193"/>
    </location>
</feature>
<organism evidence="2 3">
    <name type="scientific">Ephemerocybe angulata</name>
    <dbReference type="NCBI Taxonomy" id="980116"/>
    <lineage>
        <taxon>Eukaryota</taxon>
        <taxon>Fungi</taxon>
        <taxon>Dikarya</taxon>
        <taxon>Basidiomycota</taxon>
        <taxon>Agaricomycotina</taxon>
        <taxon>Agaricomycetes</taxon>
        <taxon>Agaricomycetidae</taxon>
        <taxon>Agaricales</taxon>
        <taxon>Agaricineae</taxon>
        <taxon>Psathyrellaceae</taxon>
        <taxon>Ephemerocybe</taxon>
    </lineage>
</organism>
<dbReference type="AlphaFoldDB" id="A0A8H5BHZ7"/>
<evidence type="ECO:0000313" key="3">
    <source>
        <dbReference type="Proteomes" id="UP000541558"/>
    </source>
</evidence>
<feature type="compositionally biased region" description="Polar residues" evidence="1">
    <location>
        <begin position="148"/>
        <end position="160"/>
    </location>
</feature>